<accession>A0AAJ1N2Z6</accession>
<proteinExistence type="predicted"/>
<evidence type="ECO:0000313" key="2">
    <source>
        <dbReference type="Proteomes" id="UP001163056"/>
    </source>
</evidence>
<comment type="caution">
    <text evidence="1">The sequence shown here is derived from an EMBL/GenBank/DDBJ whole genome shotgun (WGS) entry which is preliminary data.</text>
</comment>
<gene>
    <name evidence="1" type="ORF">PZS58_07815</name>
</gene>
<protein>
    <submittedName>
        <fullName evidence="1">Uncharacterized protein</fullName>
    </submittedName>
</protein>
<dbReference type="EMBL" id="JAREJI010000003">
    <property type="protein sequence ID" value="MDE8769435.1"/>
    <property type="molecule type" value="Genomic_DNA"/>
</dbReference>
<dbReference type="RefSeq" id="WP_053110048.1">
    <property type="nucleotide sequence ID" value="NZ_CP181870.1"/>
</dbReference>
<dbReference type="AlphaFoldDB" id="A0AAJ1N2Z6"/>
<name>A0AAJ1N2Z6_PROST</name>
<dbReference type="Proteomes" id="UP001163056">
    <property type="component" value="Unassembled WGS sequence"/>
</dbReference>
<reference evidence="1 2" key="1">
    <citation type="submission" date="2023-03" db="EMBL/GenBank/DDBJ databases">
        <title>WGS of NDM-producing Providencia thailandensis from Ukrainian patients.</title>
        <authorList>
            <person name="Zabicka D."/>
            <person name="Izdebski R."/>
            <person name="Urbanowicz P."/>
            <person name="Biedrzycka M."/>
            <person name="Guzek A."/>
            <person name="Gniadkowski M."/>
        </authorList>
    </citation>
    <scope>NUCLEOTIDE SEQUENCE [LARGE SCALE GENOMIC DNA]</scope>
    <source>
        <strain evidence="1 2">8015-22</strain>
    </source>
</reference>
<evidence type="ECO:0000313" key="1">
    <source>
        <dbReference type="EMBL" id="MDE8769435.1"/>
    </source>
</evidence>
<sequence length="108" mass="12994">MINNINFHDVNIYGIFYIEEEETLELFLSNNKKLRFERVIHWDFSEFEKQNIIFDIKQYQEVPLWIKENFGIKKELPLNNLLCYIDSSVGLSGIIIYRNVKIFEDVIS</sequence>
<organism evidence="1 2">
    <name type="scientific">Providencia stuartii</name>
    <dbReference type="NCBI Taxonomy" id="588"/>
    <lineage>
        <taxon>Bacteria</taxon>
        <taxon>Pseudomonadati</taxon>
        <taxon>Pseudomonadota</taxon>
        <taxon>Gammaproteobacteria</taxon>
        <taxon>Enterobacterales</taxon>
        <taxon>Morganellaceae</taxon>
        <taxon>Providencia</taxon>
    </lineage>
</organism>